<reference evidence="4" key="1">
    <citation type="journal article" date="2021" name="Curr. Microbiol.">
        <title>Complete genome of nocamycin-producing strain Saccharothrix syringae NRRL B-16468 reveals the biosynthetic potential for secondary metabolites.</title>
        <authorList>
            <person name="Mo X."/>
            <person name="Yang S."/>
        </authorList>
    </citation>
    <scope>NUCLEOTIDE SEQUENCE [LARGE SCALE GENOMIC DNA]</scope>
    <source>
        <strain evidence="4">ATCC 51364 / DSM 43886 / JCM 6844 / KCTC 9398 / NBRC 14523 / NRRL B-16468 / INA 2240</strain>
    </source>
</reference>
<evidence type="ECO:0000313" key="4">
    <source>
        <dbReference type="Proteomes" id="UP000325787"/>
    </source>
</evidence>
<feature type="domain" description="YCII-related" evidence="2">
    <location>
        <begin position="37"/>
        <end position="106"/>
    </location>
</feature>
<keyword evidence="4" id="KW-1185">Reference proteome</keyword>
<evidence type="ECO:0000313" key="3">
    <source>
        <dbReference type="EMBL" id="QFZ24182.1"/>
    </source>
</evidence>
<dbReference type="PANTHER" id="PTHR35174:SF3">
    <property type="entry name" value="BLL7171 PROTEIN"/>
    <property type="match status" value="1"/>
</dbReference>
<dbReference type="PANTHER" id="PTHR35174">
    <property type="entry name" value="BLL7171 PROTEIN-RELATED"/>
    <property type="match status" value="1"/>
</dbReference>
<dbReference type="Proteomes" id="UP000325787">
    <property type="component" value="Chromosome"/>
</dbReference>
<protein>
    <recommendedName>
        <fullName evidence="2">YCII-related domain-containing protein</fullName>
    </recommendedName>
</protein>
<dbReference type="KEGG" id="ssyi:EKG83_12075"/>
<dbReference type="AlphaFoldDB" id="A0A5Q0HF25"/>
<dbReference type="SUPFAM" id="SSF54909">
    <property type="entry name" value="Dimeric alpha+beta barrel"/>
    <property type="match status" value="1"/>
</dbReference>
<dbReference type="InterPro" id="IPR005545">
    <property type="entry name" value="YCII"/>
</dbReference>
<evidence type="ECO:0000259" key="2">
    <source>
        <dbReference type="Pfam" id="PF03795"/>
    </source>
</evidence>
<organism evidence="3 4">
    <name type="scientific">Saccharothrix syringae</name>
    <name type="common">Nocardiopsis syringae</name>
    <dbReference type="NCBI Taxonomy" id="103733"/>
    <lineage>
        <taxon>Bacteria</taxon>
        <taxon>Bacillati</taxon>
        <taxon>Actinomycetota</taxon>
        <taxon>Actinomycetes</taxon>
        <taxon>Pseudonocardiales</taxon>
        <taxon>Pseudonocardiaceae</taxon>
        <taxon>Saccharothrix</taxon>
    </lineage>
</organism>
<name>A0A5Q0HF25_SACSY</name>
<sequence>MAKFLLLMNYGPTANCDTPISEWDPSDIARHIAFQQDFGRELADNGELVDAQGLSGPELAKRVVSTGEGATVVTDGPFPESKELLAGYWLVDTTPERALEIAAKASAAPGPNGVPLGQPIEVRELMSAPDTSDL</sequence>
<proteinExistence type="inferred from homology"/>
<dbReference type="Gene3D" id="3.30.70.1060">
    <property type="entry name" value="Dimeric alpha+beta barrel"/>
    <property type="match status" value="1"/>
</dbReference>
<evidence type="ECO:0000256" key="1">
    <source>
        <dbReference type="ARBA" id="ARBA00007689"/>
    </source>
</evidence>
<accession>A0A5Q0HF25</accession>
<dbReference type="InterPro" id="IPR011008">
    <property type="entry name" value="Dimeric_a/b-barrel"/>
</dbReference>
<dbReference type="EMBL" id="CP034550">
    <property type="protein sequence ID" value="QFZ24182.1"/>
    <property type="molecule type" value="Genomic_DNA"/>
</dbReference>
<dbReference type="OrthoDB" id="668782at2"/>
<comment type="similarity">
    <text evidence="1">Belongs to the YciI family.</text>
</comment>
<dbReference type="Pfam" id="PF03795">
    <property type="entry name" value="YCII"/>
    <property type="match status" value="1"/>
</dbReference>
<gene>
    <name evidence="3" type="ORF">EKG83_12075</name>
</gene>